<organism evidence="2 3">
    <name type="scientific">Halorientalis persicus</name>
    <dbReference type="NCBI Taxonomy" id="1367881"/>
    <lineage>
        <taxon>Archaea</taxon>
        <taxon>Methanobacteriati</taxon>
        <taxon>Methanobacteriota</taxon>
        <taxon>Stenosarchaea group</taxon>
        <taxon>Halobacteria</taxon>
        <taxon>Halobacteriales</taxon>
        <taxon>Haloarculaceae</taxon>
        <taxon>Halorientalis</taxon>
    </lineage>
</organism>
<keyword evidence="1" id="KW-0812">Transmembrane</keyword>
<proteinExistence type="predicted"/>
<evidence type="ECO:0000313" key="2">
    <source>
        <dbReference type="EMBL" id="SEN03946.1"/>
    </source>
</evidence>
<keyword evidence="1" id="KW-0472">Membrane</keyword>
<dbReference type="RefSeq" id="WP_092656744.1">
    <property type="nucleotide sequence ID" value="NZ_FOCX01000001.1"/>
</dbReference>
<feature type="transmembrane region" description="Helical" evidence="1">
    <location>
        <begin position="177"/>
        <end position="201"/>
    </location>
</feature>
<feature type="transmembrane region" description="Helical" evidence="1">
    <location>
        <begin position="85"/>
        <end position="107"/>
    </location>
</feature>
<protein>
    <submittedName>
        <fullName evidence="2">Uncharacterized protein</fullName>
    </submittedName>
</protein>
<evidence type="ECO:0000256" key="1">
    <source>
        <dbReference type="SAM" id="Phobius"/>
    </source>
</evidence>
<name>A0A1H8D9X5_9EURY</name>
<dbReference type="EMBL" id="FOCX01000001">
    <property type="protein sequence ID" value="SEN03946.1"/>
    <property type="molecule type" value="Genomic_DNA"/>
</dbReference>
<feature type="transmembrane region" description="Helical" evidence="1">
    <location>
        <begin position="53"/>
        <end position="70"/>
    </location>
</feature>
<reference evidence="3" key="1">
    <citation type="submission" date="2016-10" db="EMBL/GenBank/DDBJ databases">
        <authorList>
            <person name="Varghese N."/>
            <person name="Submissions S."/>
        </authorList>
    </citation>
    <scope>NUCLEOTIDE SEQUENCE [LARGE SCALE GENOMIC DNA]</scope>
    <source>
        <strain evidence="3">IBRC-M 10043</strain>
    </source>
</reference>
<sequence length="202" mass="23129">MPSPEGESECNESDSLNQYQDALNQVDTDLLIEEYKELGEEVRYRDGLMHNSYYLIAIAIVFFVGNVIDWTDGDIYNIISEFTEFVLLFGSTSGALMMFVAVVLRTYNEKRVRAERRRRDIEKALNMREKDADKNVPLYAVQKDVLNNNLECRNEDSTSSLMLSCLQKIETIGMSHYSLWLFTIGVALVLFAMSILVINVVL</sequence>
<dbReference type="OrthoDB" id="387024at2157"/>
<evidence type="ECO:0000313" key="3">
    <source>
        <dbReference type="Proteomes" id="UP000198775"/>
    </source>
</evidence>
<accession>A0A1H8D9X5</accession>
<keyword evidence="1" id="KW-1133">Transmembrane helix</keyword>
<gene>
    <name evidence="2" type="ORF">SAMN05216388_1001221</name>
</gene>
<dbReference type="Proteomes" id="UP000198775">
    <property type="component" value="Unassembled WGS sequence"/>
</dbReference>
<dbReference type="AlphaFoldDB" id="A0A1H8D9X5"/>
<keyword evidence="3" id="KW-1185">Reference proteome</keyword>